<comment type="subcellular location">
    <subcellularLocation>
        <location evidence="10">Cell membrane</location>
        <topology evidence="10">Multi-pass membrane protein</topology>
    </subcellularLocation>
    <subcellularLocation>
        <location evidence="10">Bacterial flagellum basal body</location>
    </subcellularLocation>
</comment>
<feature type="transmembrane region" description="Helical" evidence="10">
    <location>
        <begin position="43"/>
        <end position="66"/>
    </location>
</feature>
<keyword evidence="8 10" id="KW-0975">Bacterial flagellum</keyword>
<keyword evidence="5 10" id="KW-0812">Transmembrane</keyword>
<protein>
    <recommendedName>
        <fullName evidence="3 9">Flagellar biosynthetic protein FliR</fullName>
    </recommendedName>
</protein>
<evidence type="ECO:0000256" key="6">
    <source>
        <dbReference type="ARBA" id="ARBA00022989"/>
    </source>
</evidence>
<dbReference type="GO" id="GO:0044780">
    <property type="term" value="P:bacterial-type flagellum assembly"/>
    <property type="evidence" value="ECO:0007669"/>
    <property type="project" value="UniProtKB-UniRule"/>
</dbReference>
<keyword evidence="4 10" id="KW-1003">Cell membrane</keyword>
<keyword evidence="7 10" id="KW-0472">Membrane</keyword>
<gene>
    <name evidence="11" type="primary">fliR</name>
    <name evidence="11" type="ORF">KCG34_22815</name>
</gene>
<keyword evidence="11" id="KW-0282">Flagellum</keyword>
<feature type="transmembrane region" description="Helical" evidence="10">
    <location>
        <begin position="12"/>
        <end position="31"/>
    </location>
</feature>
<dbReference type="InterPro" id="IPR002010">
    <property type="entry name" value="T3SS_IM_R"/>
</dbReference>
<evidence type="ECO:0000256" key="2">
    <source>
        <dbReference type="ARBA" id="ARBA00009772"/>
    </source>
</evidence>
<evidence type="ECO:0000256" key="1">
    <source>
        <dbReference type="ARBA" id="ARBA00002578"/>
    </source>
</evidence>
<reference evidence="11" key="1">
    <citation type="submission" date="2021-04" db="EMBL/GenBank/DDBJ databases">
        <title>The complete genome sequence of Caulobacter sp. S6.</title>
        <authorList>
            <person name="Tang Y."/>
            <person name="Ouyang W."/>
            <person name="Liu Q."/>
            <person name="Huang B."/>
            <person name="Guo Z."/>
            <person name="Lei P."/>
        </authorList>
    </citation>
    <scope>NUCLEOTIDE SEQUENCE</scope>
    <source>
        <strain evidence="11">S6</strain>
    </source>
</reference>
<dbReference type="PANTHER" id="PTHR30065">
    <property type="entry name" value="FLAGELLAR BIOSYNTHETIC PROTEIN FLIR"/>
    <property type="match status" value="1"/>
</dbReference>
<comment type="caution">
    <text evidence="10">Lacks conserved residue(s) required for the propagation of feature annotation.</text>
</comment>
<evidence type="ECO:0000256" key="8">
    <source>
        <dbReference type="ARBA" id="ARBA00023143"/>
    </source>
</evidence>
<dbReference type="GO" id="GO:0006605">
    <property type="term" value="P:protein targeting"/>
    <property type="evidence" value="ECO:0007669"/>
    <property type="project" value="UniProtKB-UniRule"/>
</dbReference>
<dbReference type="EMBL" id="CP073078">
    <property type="protein sequence ID" value="QUD87840.1"/>
    <property type="molecule type" value="Genomic_DNA"/>
</dbReference>
<accession>A0A975IUK3</accession>
<comment type="function">
    <text evidence="1 10">Role in flagellar biosynthesis.</text>
</comment>
<evidence type="ECO:0000256" key="9">
    <source>
        <dbReference type="NCBIfam" id="TIGR01400"/>
    </source>
</evidence>
<keyword evidence="12" id="KW-1185">Reference proteome</keyword>
<evidence type="ECO:0000256" key="10">
    <source>
        <dbReference type="RuleBase" id="RU362071"/>
    </source>
</evidence>
<dbReference type="PANTHER" id="PTHR30065:SF8">
    <property type="entry name" value="FLAGELLAR BIOSYNTHETIC PROTEIN FLIR"/>
    <property type="match status" value="1"/>
</dbReference>
<evidence type="ECO:0000313" key="12">
    <source>
        <dbReference type="Proteomes" id="UP000676409"/>
    </source>
</evidence>
<dbReference type="Pfam" id="PF01311">
    <property type="entry name" value="Bac_export_1"/>
    <property type="match status" value="1"/>
</dbReference>
<evidence type="ECO:0000256" key="4">
    <source>
        <dbReference type="ARBA" id="ARBA00022475"/>
    </source>
</evidence>
<dbReference type="KEGG" id="caul:KCG34_22815"/>
<name>A0A975IUK3_9CAUL</name>
<dbReference type="GO" id="GO:0005886">
    <property type="term" value="C:plasma membrane"/>
    <property type="evidence" value="ECO:0007669"/>
    <property type="project" value="UniProtKB-SubCell"/>
</dbReference>
<dbReference type="GO" id="GO:0009425">
    <property type="term" value="C:bacterial-type flagellum basal body"/>
    <property type="evidence" value="ECO:0007669"/>
    <property type="project" value="UniProtKB-SubCell"/>
</dbReference>
<feature type="transmembrane region" description="Helical" evidence="10">
    <location>
        <begin position="212"/>
        <end position="240"/>
    </location>
</feature>
<organism evidence="11 12">
    <name type="scientific">Phenylobacterium montanum</name>
    <dbReference type="NCBI Taxonomy" id="2823693"/>
    <lineage>
        <taxon>Bacteria</taxon>
        <taxon>Pseudomonadati</taxon>
        <taxon>Pseudomonadota</taxon>
        <taxon>Alphaproteobacteria</taxon>
        <taxon>Caulobacterales</taxon>
        <taxon>Caulobacteraceae</taxon>
        <taxon>Phenylobacterium</taxon>
    </lineage>
</organism>
<evidence type="ECO:0000256" key="3">
    <source>
        <dbReference type="ARBA" id="ARBA00021717"/>
    </source>
</evidence>
<evidence type="ECO:0000256" key="7">
    <source>
        <dbReference type="ARBA" id="ARBA00023136"/>
    </source>
</evidence>
<feature type="transmembrane region" description="Helical" evidence="10">
    <location>
        <begin position="179"/>
        <end position="200"/>
    </location>
</feature>
<comment type="similarity">
    <text evidence="2 10">Belongs to the FliR/MopE/SpaR family.</text>
</comment>
<sequence length="251" mass="26509">MESYATGRQVWVAALILFRVGALCMLIPGIGEGYVPPRVRLSLALLLAFCIGPIVGPSLPVMPDTVGAMFGVVIKETLIGLILGGLLRLFIASLTTAGELVSIQTTLSFAQTANPMEATPSTTIGTFLSVLGVTLIFDTPLHQMFIAAIAHSYVVFAPTKPLMLNDAGVMAAETVGKSFALGLQLAAPVVVFSLVFNVAVGLVGRAMPQFQIFFVATPLSLLLGLSIFALSLGGLGLIWLQHYDAFVRQFV</sequence>
<dbReference type="PRINTS" id="PR00953">
    <property type="entry name" value="TYPE3IMRPROT"/>
</dbReference>
<dbReference type="Proteomes" id="UP000676409">
    <property type="component" value="Chromosome"/>
</dbReference>
<evidence type="ECO:0000256" key="5">
    <source>
        <dbReference type="ARBA" id="ARBA00022692"/>
    </source>
</evidence>
<keyword evidence="6 10" id="KW-1133">Transmembrane helix</keyword>
<keyword evidence="11" id="KW-0969">Cilium</keyword>
<dbReference type="NCBIfam" id="TIGR01400">
    <property type="entry name" value="fliR"/>
    <property type="match status" value="1"/>
</dbReference>
<proteinExistence type="inferred from homology"/>
<dbReference type="InterPro" id="IPR006303">
    <property type="entry name" value="FliR"/>
</dbReference>
<evidence type="ECO:0000313" key="11">
    <source>
        <dbReference type="EMBL" id="QUD87840.1"/>
    </source>
</evidence>
<dbReference type="RefSeq" id="WP_211937891.1">
    <property type="nucleotide sequence ID" value="NZ_CP073078.1"/>
</dbReference>
<keyword evidence="11" id="KW-0966">Cell projection</keyword>
<dbReference type="AlphaFoldDB" id="A0A975IUK3"/>